<protein>
    <submittedName>
        <fullName evidence="2">Uncharacterized protein</fullName>
    </submittedName>
</protein>
<organism evidence="2 3">
    <name type="scientific">Kwoniella newhampshirensis</name>
    <dbReference type="NCBI Taxonomy" id="1651941"/>
    <lineage>
        <taxon>Eukaryota</taxon>
        <taxon>Fungi</taxon>
        <taxon>Dikarya</taxon>
        <taxon>Basidiomycota</taxon>
        <taxon>Agaricomycotina</taxon>
        <taxon>Tremellomycetes</taxon>
        <taxon>Tremellales</taxon>
        <taxon>Cryptococcaceae</taxon>
        <taxon>Kwoniella</taxon>
    </lineage>
</organism>
<feature type="region of interest" description="Disordered" evidence="1">
    <location>
        <begin position="22"/>
        <end position="48"/>
    </location>
</feature>
<dbReference type="AlphaFoldDB" id="A0AAW0YT27"/>
<dbReference type="RefSeq" id="XP_066799429.1">
    <property type="nucleotide sequence ID" value="XM_066950214.1"/>
</dbReference>
<feature type="region of interest" description="Disordered" evidence="1">
    <location>
        <begin position="131"/>
        <end position="161"/>
    </location>
</feature>
<comment type="caution">
    <text evidence="2">The sequence shown here is derived from an EMBL/GenBank/DDBJ whole genome shotgun (WGS) entry which is preliminary data.</text>
</comment>
<dbReference type="EMBL" id="JBCAWK010000015">
    <property type="protein sequence ID" value="KAK8843481.1"/>
    <property type="molecule type" value="Genomic_DNA"/>
</dbReference>
<keyword evidence="3" id="KW-1185">Reference proteome</keyword>
<name>A0AAW0YT27_9TREE</name>
<proteinExistence type="predicted"/>
<dbReference type="KEGG" id="kne:92184398"/>
<reference evidence="2 3" key="1">
    <citation type="journal article" date="2024" name="bioRxiv">
        <title>Comparative genomics of Cryptococcus and Kwoniella reveals pathogenesis evolution and contrasting karyotype dynamics via intercentromeric recombination or chromosome fusion.</title>
        <authorList>
            <person name="Coelho M.A."/>
            <person name="David-Palma M."/>
            <person name="Shea T."/>
            <person name="Bowers K."/>
            <person name="McGinley-Smith S."/>
            <person name="Mohammad A.W."/>
            <person name="Gnirke A."/>
            <person name="Yurkov A.M."/>
            <person name="Nowrousian M."/>
            <person name="Sun S."/>
            <person name="Cuomo C.A."/>
            <person name="Heitman J."/>
        </authorList>
    </citation>
    <scope>NUCLEOTIDE SEQUENCE [LARGE SCALE GENOMIC DNA]</scope>
    <source>
        <strain evidence="2 3">CBS 13917</strain>
    </source>
</reference>
<evidence type="ECO:0000256" key="1">
    <source>
        <dbReference type="SAM" id="MobiDB-lite"/>
    </source>
</evidence>
<evidence type="ECO:0000313" key="2">
    <source>
        <dbReference type="EMBL" id="KAK8843481.1"/>
    </source>
</evidence>
<sequence length="200" mass="22747">MNQNGIGRRYDLWFKPSRARDNGIGQSATCGEIDDPPPPYTTPGKMDIDLRRPSEAARDGGETDLSGKEKTVLVLVRQIGEVKIRKQQAGTKRGMIIPPILYRCLWGFCGVQHPLGRLNVREDTVNLRRADQGLMDTNLHRSRPRPRPRPRPRARATPRPEMIPIWHHNIDASRRFSPAFDTSPWQEGSIALEYHQNGQV</sequence>
<evidence type="ECO:0000313" key="3">
    <source>
        <dbReference type="Proteomes" id="UP001388673"/>
    </source>
</evidence>
<feature type="compositionally biased region" description="Basic residues" evidence="1">
    <location>
        <begin position="140"/>
        <end position="156"/>
    </location>
</feature>
<gene>
    <name evidence="2" type="ORF">IAR55_007140</name>
</gene>
<accession>A0AAW0YT27</accession>
<dbReference type="GeneID" id="92184398"/>
<dbReference type="Proteomes" id="UP001388673">
    <property type="component" value="Unassembled WGS sequence"/>
</dbReference>